<evidence type="ECO:0000256" key="1">
    <source>
        <dbReference type="ARBA" id="ARBA00008455"/>
    </source>
</evidence>
<dbReference type="GO" id="GO:0006508">
    <property type="term" value="P:proteolysis"/>
    <property type="evidence" value="ECO:0007669"/>
    <property type="project" value="InterPro"/>
</dbReference>
<dbReference type="InterPro" id="IPR038765">
    <property type="entry name" value="Papain-like_cys_pep_sf"/>
</dbReference>
<dbReference type="Proteomes" id="UP001642409">
    <property type="component" value="Unassembled WGS sequence"/>
</dbReference>
<comment type="similarity">
    <text evidence="1">Belongs to the peptidase C1 family.</text>
</comment>
<accession>A0AA86RD64</accession>
<dbReference type="EMBL" id="CAXDID020000127">
    <property type="protein sequence ID" value="CAL6034214.1"/>
    <property type="molecule type" value="Genomic_DNA"/>
</dbReference>
<dbReference type="SMART" id="SM00645">
    <property type="entry name" value="Pept_C1"/>
    <property type="match status" value="1"/>
</dbReference>
<proteinExistence type="inferred from homology"/>
<gene>
    <name evidence="4" type="ORF">HINF_LOCUS35346</name>
    <name evidence="3" type="ORF">HINF_LOCUS58627</name>
</gene>
<sequence length="310" mass="35424">MLMMCLILVDTAHQDIVQILENIPGITWKARVYTKMLNRSAMLLNTSRDHILQNNRNIITKEFQNVASKKSPESWDWVQMNPDCVDVVSDKGHCFSSSQVSVANAFSDQRCIQSLDSVRQEYSSQYMIDCNLQFSQCSKCSEGCDNEDSINFISQIGTVLESCVSYKSGKTGKTGKCPTKCDNGSDITLIKAYQKINICRQNKSYAQNEEAIKQALINGPVSTMIMVSEDFLYYESGIYQHLYGKEIGWNSCTIVGYGEEDGVQFWKVKNVWGREWGENGYFRILRGEPENYKYYEGECQIMFMCFQAQL</sequence>
<dbReference type="PANTHER" id="PTHR12411">
    <property type="entry name" value="CYSTEINE PROTEASE FAMILY C1-RELATED"/>
    <property type="match status" value="1"/>
</dbReference>
<dbReference type="Pfam" id="PF00112">
    <property type="entry name" value="Peptidase_C1"/>
    <property type="match status" value="1"/>
</dbReference>
<dbReference type="SUPFAM" id="SSF54001">
    <property type="entry name" value="Cysteine proteinases"/>
    <property type="match status" value="1"/>
</dbReference>
<reference evidence="3" key="1">
    <citation type="submission" date="2023-06" db="EMBL/GenBank/DDBJ databases">
        <authorList>
            <person name="Kurt Z."/>
        </authorList>
    </citation>
    <scope>NUCLEOTIDE SEQUENCE</scope>
</reference>
<evidence type="ECO:0000313" key="4">
    <source>
        <dbReference type="EMBL" id="CAL6034214.1"/>
    </source>
</evidence>
<comment type="caution">
    <text evidence="3">The sequence shown here is derived from an EMBL/GenBank/DDBJ whole genome shotgun (WGS) entry which is preliminary data.</text>
</comment>
<feature type="domain" description="Peptidase C1A papain C-terminal" evidence="2">
    <location>
        <begin position="71"/>
        <end position="309"/>
    </location>
</feature>
<evidence type="ECO:0000259" key="2">
    <source>
        <dbReference type="SMART" id="SM00645"/>
    </source>
</evidence>
<evidence type="ECO:0000313" key="3">
    <source>
        <dbReference type="EMBL" id="CAI9970982.1"/>
    </source>
</evidence>
<dbReference type="Gene3D" id="3.90.70.10">
    <property type="entry name" value="Cysteine proteinases"/>
    <property type="match status" value="1"/>
</dbReference>
<protein>
    <submittedName>
        <fullName evidence="3">Cathepsin B</fullName>
    </submittedName>
    <submittedName>
        <fullName evidence="4">Cathepsin_B</fullName>
    </submittedName>
</protein>
<evidence type="ECO:0000313" key="5">
    <source>
        <dbReference type="Proteomes" id="UP001642409"/>
    </source>
</evidence>
<dbReference type="GO" id="GO:0008234">
    <property type="term" value="F:cysteine-type peptidase activity"/>
    <property type="evidence" value="ECO:0007669"/>
    <property type="project" value="InterPro"/>
</dbReference>
<name>A0AA86RD64_9EUKA</name>
<keyword evidence="5" id="KW-1185">Reference proteome</keyword>
<dbReference type="InterPro" id="IPR000668">
    <property type="entry name" value="Peptidase_C1A_C"/>
</dbReference>
<dbReference type="InterPro" id="IPR013128">
    <property type="entry name" value="Peptidase_C1A"/>
</dbReference>
<dbReference type="AlphaFoldDB" id="A0AA86RD64"/>
<organism evidence="3">
    <name type="scientific">Hexamita inflata</name>
    <dbReference type="NCBI Taxonomy" id="28002"/>
    <lineage>
        <taxon>Eukaryota</taxon>
        <taxon>Metamonada</taxon>
        <taxon>Diplomonadida</taxon>
        <taxon>Hexamitidae</taxon>
        <taxon>Hexamitinae</taxon>
        <taxon>Hexamita</taxon>
    </lineage>
</organism>
<dbReference type="EMBL" id="CATOUU010001084">
    <property type="protein sequence ID" value="CAI9970982.1"/>
    <property type="molecule type" value="Genomic_DNA"/>
</dbReference>
<reference evidence="4 5" key="2">
    <citation type="submission" date="2024-07" db="EMBL/GenBank/DDBJ databases">
        <authorList>
            <person name="Akdeniz Z."/>
        </authorList>
    </citation>
    <scope>NUCLEOTIDE SEQUENCE [LARGE SCALE GENOMIC DNA]</scope>
</reference>